<keyword evidence="6" id="KW-1133">Transmembrane helix</keyword>
<dbReference type="SMART" id="SM00448">
    <property type="entry name" value="REC"/>
    <property type="match status" value="1"/>
</dbReference>
<dbReference type="SUPFAM" id="SSF52172">
    <property type="entry name" value="CheY-like"/>
    <property type="match status" value="1"/>
</dbReference>
<dbReference type="PANTHER" id="PTHR24421:SF58">
    <property type="entry name" value="SIGNAL TRANSDUCTION HISTIDINE-PROTEIN KINASE_PHOSPHATASE UHPB"/>
    <property type="match status" value="1"/>
</dbReference>
<dbReference type="Pfam" id="PF07730">
    <property type="entry name" value="HisKA_3"/>
    <property type="match status" value="1"/>
</dbReference>
<sequence>MLNMKLVELNAGLILLASVCGGLIILLVAALLLGRYWRRTLQQRLGVYTSIIDTSPDALALVGPDYRYRIINQAFAQRAGQPREAIIGRLVPDVIGEQAFNDLIKPKLDQALGGNLVRYNAWFDLPATGRRLVLVTYAPYHQDPGRADADGVLLCSHDITDLRRIEQEQFTAKHALQALLDNSPMMACIKDPELRILSLNKRGEELLNICADEVIGQRTEDVFPAQAAAKIAEHDRRILQTKEPQTTEDLLPTPNGERVMMSTRFPWLDSNHNVSAICTLSLDVTELQAGREAQRQAAALRESERRFRVMADGLPTMNWLIDAEGRVEYVNRGFAEYFGVTTAQMAIIGCCALVHPEDLSRVQARMASALKERQAFQLECRARRADQHWRWLECSANPLFEDDGRFVGFVGSARDIEQRKQADKALHQSQKQLKEHAYQLGLLAQELTRAEQRERMRLAQVLHDHLQQLLVGAMMATARLKRHLEDSGSQEFAKLQNLLDEAIGASRNLMSDLWPQILYESSFSDALNWLAQSMRKRYELEVSLDLEPSLSPEDEMLRGLLFECAREALFNVIKHAGVLEARIELLKRGERALRIMISDRGKGLGASESERPLASGCHLGLTSMRERMRLLGGSATVTENPGGGTLVILDAPLETPQRPQEDQPQQAVLEQVESAPLTPTCRLSLDPLPIKPVTVLLVDDHVVLRDALSSLLAEEKHWLQVIGEASNGREAIEKVGQLKPDIVLMDFAMPEMNGLEATRIIHHRWPSIRVIGLSLHQETDRGGAMIEAGAVDYINKTIVTHELLDKLRLHAGIDSKPLLAQPGGGIDSSPFGQHKSPSSMKH</sequence>
<dbReference type="Pfam" id="PF08448">
    <property type="entry name" value="PAS_4"/>
    <property type="match status" value="2"/>
</dbReference>
<evidence type="ECO:0000256" key="6">
    <source>
        <dbReference type="SAM" id="Phobius"/>
    </source>
</evidence>
<feature type="domain" description="PAS" evidence="9">
    <location>
        <begin position="303"/>
        <end position="373"/>
    </location>
</feature>
<evidence type="ECO:0000259" key="7">
    <source>
        <dbReference type="PROSITE" id="PS50109"/>
    </source>
</evidence>
<dbReference type="InterPro" id="IPR000014">
    <property type="entry name" value="PAS"/>
</dbReference>
<dbReference type="InterPro" id="IPR036890">
    <property type="entry name" value="HATPase_C_sf"/>
</dbReference>
<dbReference type="SMART" id="SM00086">
    <property type="entry name" value="PAC"/>
    <property type="match status" value="1"/>
</dbReference>
<dbReference type="SUPFAM" id="SSF55874">
    <property type="entry name" value="ATPase domain of HSP90 chaperone/DNA topoisomerase II/histidine kinase"/>
    <property type="match status" value="1"/>
</dbReference>
<dbReference type="Gene3D" id="3.30.565.10">
    <property type="entry name" value="Histidine kinase-like ATPase, C-terminal domain"/>
    <property type="match status" value="1"/>
</dbReference>
<reference evidence="11 12" key="1">
    <citation type="journal article" date="2020" name="Microorganisms">
        <title>Osmotic Adaptation and Compatible Solute Biosynthesis of Phototrophic Bacteria as Revealed from Genome Analyses.</title>
        <authorList>
            <person name="Imhoff J.F."/>
            <person name="Rahn T."/>
            <person name="Kunzel S."/>
            <person name="Keller A."/>
            <person name="Neulinger S.C."/>
        </authorList>
    </citation>
    <scope>NUCLEOTIDE SEQUENCE [LARGE SCALE GENOMIC DNA]</scope>
    <source>
        <strain evidence="11 12">DSM 25653</strain>
    </source>
</reference>
<dbReference type="NCBIfam" id="TIGR00229">
    <property type="entry name" value="sensory_box"/>
    <property type="match status" value="3"/>
</dbReference>
<dbReference type="InterPro" id="IPR011712">
    <property type="entry name" value="Sig_transdc_His_kin_sub3_dim/P"/>
</dbReference>
<feature type="domain" description="Histidine kinase" evidence="7">
    <location>
        <begin position="457"/>
        <end position="655"/>
    </location>
</feature>
<dbReference type="PROSITE" id="PS50109">
    <property type="entry name" value="HIS_KIN"/>
    <property type="match status" value="1"/>
</dbReference>
<feature type="modified residue" description="4-aspartylphosphate" evidence="4">
    <location>
        <position position="746"/>
    </location>
</feature>
<dbReference type="InterPro" id="IPR005467">
    <property type="entry name" value="His_kinase_dom"/>
</dbReference>
<dbReference type="EMBL" id="NRRY01000020">
    <property type="protein sequence ID" value="MBK1619385.1"/>
    <property type="molecule type" value="Genomic_DNA"/>
</dbReference>
<feature type="region of interest" description="Disordered" evidence="5">
    <location>
        <begin position="821"/>
        <end position="842"/>
    </location>
</feature>
<dbReference type="Proteomes" id="UP001138768">
    <property type="component" value="Unassembled WGS sequence"/>
</dbReference>
<evidence type="ECO:0000256" key="2">
    <source>
        <dbReference type="ARBA" id="ARBA00022777"/>
    </source>
</evidence>
<evidence type="ECO:0000256" key="3">
    <source>
        <dbReference type="ARBA" id="ARBA00023012"/>
    </source>
</evidence>
<dbReference type="CDD" id="cd17535">
    <property type="entry name" value="REC_NarL-like"/>
    <property type="match status" value="1"/>
</dbReference>
<dbReference type="InterPro" id="IPR050482">
    <property type="entry name" value="Sensor_HK_TwoCompSys"/>
</dbReference>
<dbReference type="SMART" id="SM00091">
    <property type="entry name" value="PAS"/>
    <property type="match status" value="3"/>
</dbReference>
<keyword evidence="12" id="KW-1185">Reference proteome</keyword>
<dbReference type="FunFam" id="3.30.450.20:FF:000099">
    <property type="entry name" value="Sensory box sensor histidine kinase"/>
    <property type="match status" value="1"/>
</dbReference>
<dbReference type="CDD" id="cd00130">
    <property type="entry name" value="PAS"/>
    <property type="match status" value="3"/>
</dbReference>
<evidence type="ECO:0000256" key="1">
    <source>
        <dbReference type="ARBA" id="ARBA00022679"/>
    </source>
</evidence>
<dbReference type="Gene3D" id="3.30.450.20">
    <property type="entry name" value="PAS domain"/>
    <property type="match status" value="3"/>
</dbReference>
<dbReference type="PROSITE" id="PS50113">
    <property type="entry name" value="PAC"/>
    <property type="match status" value="1"/>
</dbReference>
<evidence type="ECO:0000259" key="8">
    <source>
        <dbReference type="PROSITE" id="PS50110"/>
    </source>
</evidence>
<dbReference type="GO" id="GO:0000155">
    <property type="term" value="F:phosphorelay sensor kinase activity"/>
    <property type="evidence" value="ECO:0007669"/>
    <property type="project" value="InterPro"/>
</dbReference>
<dbReference type="GO" id="GO:0016020">
    <property type="term" value="C:membrane"/>
    <property type="evidence" value="ECO:0007669"/>
    <property type="project" value="InterPro"/>
</dbReference>
<dbReference type="InterPro" id="IPR035965">
    <property type="entry name" value="PAS-like_dom_sf"/>
</dbReference>
<comment type="caution">
    <text evidence="11">The sequence shown here is derived from an EMBL/GenBank/DDBJ whole genome shotgun (WGS) entry which is preliminary data.</text>
</comment>
<keyword evidence="1" id="KW-0808">Transferase</keyword>
<dbReference type="InterPro" id="IPR001610">
    <property type="entry name" value="PAC"/>
</dbReference>
<dbReference type="CDD" id="cd16917">
    <property type="entry name" value="HATPase_UhpB-NarQ-NarX-like"/>
    <property type="match status" value="1"/>
</dbReference>
<dbReference type="InterPro" id="IPR003594">
    <property type="entry name" value="HATPase_dom"/>
</dbReference>
<dbReference type="PANTHER" id="PTHR24421">
    <property type="entry name" value="NITRATE/NITRITE SENSOR PROTEIN NARX-RELATED"/>
    <property type="match status" value="1"/>
</dbReference>
<keyword evidence="2" id="KW-0418">Kinase</keyword>
<dbReference type="InterPro" id="IPR013655">
    <property type="entry name" value="PAS_fold_3"/>
</dbReference>
<dbReference type="SMART" id="SM00387">
    <property type="entry name" value="HATPase_c"/>
    <property type="match status" value="1"/>
</dbReference>
<dbReference type="Pfam" id="PF08447">
    <property type="entry name" value="PAS_3"/>
    <property type="match status" value="1"/>
</dbReference>
<evidence type="ECO:0008006" key="13">
    <source>
        <dbReference type="Google" id="ProtNLM"/>
    </source>
</evidence>
<feature type="transmembrane region" description="Helical" evidence="6">
    <location>
        <begin position="12"/>
        <end position="34"/>
    </location>
</feature>
<dbReference type="PROSITE" id="PS50110">
    <property type="entry name" value="RESPONSE_REGULATORY"/>
    <property type="match status" value="1"/>
</dbReference>
<evidence type="ECO:0000313" key="11">
    <source>
        <dbReference type="EMBL" id="MBK1619385.1"/>
    </source>
</evidence>
<dbReference type="Gene3D" id="3.40.50.2300">
    <property type="match status" value="1"/>
</dbReference>
<dbReference type="AlphaFoldDB" id="A0A9X0WA33"/>
<dbReference type="Pfam" id="PF02518">
    <property type="entry name" value="HATPase_c"/>
    <property type="match status" value="1"/>
</dbReference>
<keyword evidence="3" id="KW-0902">Two-component regulatory system</keyword>
<keyword evidence="6" id="KW-0472">Membrane</keyword>
<proteinExistence type="predicted"/>
<feature type="domain" description="PAC" evidence="10">
    <location>
        <begin position="376"/>
        <end position="428"/>
    </location>
</feature>
<dbReference type="InterPro" id="IPR013656">
    <property type="entry name" value="PAS_4"/>
</dbReference>
<feature type="domain" description="Response regulatory" evidence="8">
    <location>
        <begin position="694"/>
        <end position="811"/>
    </location>
</feature>
<name>A0A9X0WA33_9GAMM</name>
<dbReference type="Pfam" id="PF00072">
    <property type="entry name" value="Response_reg"/>
    <property type="match status" value="1"/>
</dbReference>
<keyword evidence="4" id="KW-0597">Phosphoprotein</keyword>
<dbReference type="GO" id="GO:0046983">
    <property type="term" value="F:protein dimerization activity"/>
    <property type="evidence" value="ECO:0007669"/>
    <property type="project" value="InterPro"/>
</dbReference>
<evidence type="ECO:0000313" key="12">
    <source>
        <dbReference type="Proteomes" id="UP001138768"/>
    </source>
</evidence>
<accession>A0A9X0WA33</accession>
<dbReference type="InterPro" id="IPR011006">
    <property type="entry name" value="CheY-like_superfamily"/>
</dbReference>
<dbReference type="InterPro" id="IPR000700">
    <property type="entry name" value="PAS-assoc_C"/>
</dbReference>
<dbReference type="PROSITE" id="PS50112">
    <property type="entry name" value="PAS"/>
    <property type="match status" value="1"/>
</dbReference>
<evidence type="ECO:0000256" key="5">
    <source>
        <dbReference type="SAM" id="MobiDB-lite"/>
    </source>
</evidence>
<evidence type="ECO:0000259" key="10">
    <source>
        <dbReference type="PROSITE" id="PS50113"/>
    </source>
</evidence>
<organism evidence="11 12">
    <name type="scientific">Lamprobacter modestohalophilus</name>
    <dbReference type="NCBI Taxonomy" id="1064514"/>
    <lineage>
        <taxon>Bacteria</taxon>
        <taxon>Pseudomonadati</taxon>
        <taxon>Pseudomonadota</taxon>
        <taxon>Gammaproteobacteria</taxon>
        <taxon>Chromatiales</taxon>
        <taxon>Chromatiaceae</taxon>
        <taxon>Lamprobacter</taxon>
    </lineage>
</organism>
<protein>
    <recommendedName>
        <fullName evidence="13">Histidine kinase</fullName>
    </recommendedName>
</protein>
<evidence type="ECO:0000256" key="4">
    <source>
        <dbReference type="PROSITE-ProRule" id="PRU00169"/>
    </source>
</evidence>
<evidence type="ECO:0000259" key="9">
    <source>
        <dbReference type="PROSITE" id="PS50112"/>
    </source>
</evidence>
<dbReference type="InterPro" id="IPR058245">
    <property type="entry name" value="NreC/VraR/RcsB-like_REC"/>
</dbReference>
<gene>
    <name evidence="11" type="ORF">CKO42_13235</name>
</gene>
<keyword evidence="6" id="KW-0812">Transmembrane</keyword>
<dbReference type="SUPFAM" id="SSF55785">
    <property type="entry name" value="PYP-like sensor domain (PAS domain)"/>
    <property type="match status" value="3"/>
</dbReference>
<dbReference type="InterPro" id="IPR001789">
    <property type="entry name" value="Sig_transdc_resp-reg_receiver"/>
</dbReference>